<evidence type="ECO:0000256" key="5">
    <source>
        <dbReference type="ARBA" id="ARBA00013198"/>
    </source>
</evidence>
<protein>
    <recommendedName>
        <fullName evidence="6 7">6-phosphogluconolactonase</fullName>
        <shortName evidence="7">6PGL</shortName>
        <ecNumber evidence="5 7">3.1.1.31</ecNumber>
    </recommendedName>
</protein>
<dbReference type="Pfam" id="PF01182">
    <property type="entry name" value="Glucosamine_iso"/>
    <property type="match status" value="1"/>
</dbReference>
<evidence type="ECO:0000259" key="8">
    <source>
        <dbReference type="Pfam" id="PF01182"/>
    </source>
</evidence>
<evidence type="ECO:0000256" key="3">
    <source>
        <dbReference type="ARBA" id="ARBA00004961"/>
    </source>
</evidence>
<reference evidence="9" key="1">
    <citation type="journal article" date="2023" name="Nat. Microbiol.">
        <title>Enrichment and characterization of a nitric oxide-reducing microbial community in a continuous bioreactor.</title>
        <authorList>
            <person name="Garrido-Amador P."/>
            <person name="Stortenbeker N."/>
            <person name="Wessels H.J.C.T."/>
            <person name="Speth D.R."/>
            <person name="Garcia-Heredia I."/>
            <person name="Kartal B."/>
        </authorList>
    </citation>
    <scope>NUCLEOTIDE SEQUENCE</scope>
    <source>
        <strain evidence="9">MAG1</strain>
    </source>
</reference>
<dbReference type="AlphaFoldDB" id="A0AA49FLY7"/>
<dbReference type="GO" id="GO:0005975">
    <property type="term" value="P:carbohydrate metabolic process"/>
    <property type="evidence" value="ECO:0007669"/>
    <property type="project" value="UniProtKB-UniRule"/>
</dbReference>
<comment type="catalytic activity">
    <reaction evidence="1 7">
        <text>6-phospho-D-glucono-1,5-lactone + H2O = 6-phospho-D-gluconate + H(+)</text>
        <dbReference type="Rhea" id="RHEA:12556"/>
        <dbReference type="ChEBI" id="CHEBI:15377"/>
        <dbReference type="ChEBI" id="CHEBI:15378"/>
        <dbReference type="ChEBI" id="CHEBI:57955"/>
        <dbReference type="ChEBI" id="CHEBI:58759"/>
        <dbReference type="EC" id="3.1.1.31"/>
    </reaction>
</comment>
<dbReference type="InterPro" id="IPR005900">
    <property type="entry name" value="6-phosphogluconolactonase_DevB"/>
</dbReference>
<proteinExistence type="inferred from homology"/>
<dbReference type="EC" id="3.1.1.31" evidence="5 7"/>
<dbReference type="SUPFAM" id="SSF100950">
    <property type="entry name" value="NagB/RpiA/CoA transferase-like"/>
    <property type="match status" value="1"/>
</dbReference>
<dbReference type="KEGG" id="npv:OHM77_02570"/>
<evidence type="ECO:0000313" key="9">
    <source>
        <dbReference type="EMBL" id="WIM06198.1"/>
    </source>
</evidence>
<dbReference type="EMBL" id="CP107246">
    <property type="protein sequence ID" value="WIM06198.1"/>
    <property type="molecule type" value="Genomic_DNA"/>
</dbReference>
<dbReference type="InterPro" id="IPR039104">
    <property type="entry name" value="6PGL"/>
</dbReference>
<evidence type="ECO:0000256" key="6">
    <source>
        <dbReference type="ARBA" id="ARBA00020337"/>
    </source>
</evidence>
<dbReference type="Proteomes" id="UP001234916">
    <property type="component" value="Chromosome"/>
</dbReference>
<dbReference type="GO" id="GO:0006098">
    <property type="term" value="P:pentose-phosphate shunt"/>
    <property type="evidence" value="ECO:0007669"/>
    <property type="project" value="InterPro"/>
</dbReference>
<accession>A0AA49FLY7</accession>
<comment type="function">
    <text evidence="2 7">Hydrolysis of 6-phosphogluconolactone to 6-phosphogluconate.</text>
</comment>
<name>A0AA49FLY7_9PROT</name>
<comment type="similarity">
    <text evidence="4 7">Belongs to the glucosamine/galactosamine-6-phosphate isomerase family. 6-phosphogluconolactonase subfamily.</text>
</comment>
<keyword evidence="7 9" id="KW-0378">Hydrolase</keyword>
<sequence>MTQGRQFCRWHPHDDAEAMARAVAAEVLRAAEDALRQRDEFHIVLAGGNTPRRAYEALRNADAGWSGWHVWFGDERCLPPGDPERNSRMAGEAWLDHVPIPERQIHAIPAERGAAAAVAAYAEALKGRGDFDLVLLGLGEDGHTASLFPGHDWGAEPDAPDALAIFDALKPPAERVSLSARRLSRARRVFFLAGGAGKRAALSAWRGGEGIPASAITPRAGVDVYFEAGR</sequence>
<dbReference type="Gene3D" id="3.40.50.1360">
    <property type="match status" value="1"/>
</dbReference>
<dbReference type="PANTHER" id="PTHR11054">
    <property type="entry name" value="6-PHOSPHOGLUCONOLACTONASE"/>
    <property type="match status" value="1"/>
</dbReference>
<evidence type="ECO:0000256" key="1">
    <source>
        <dbReference type="ARBA" id="ARBA00000832"/>
    </source>
</evidence>
<evidence type="ECO:0000256" key="7">
    <source>
        <dbReference type="RuleBase" id="RU365095"/>
    </source>
</evidence>
<dbReference type="InterPro" id="IPR037171">
    <property type="entry name" value="NagB/RpiA_transferase-like"/>
</dbReference>
<organism evidence="9">
    <name type="scientific">Candidatus Nitricoxidivorans perseverans</name>
    <dbReference type="NCBI Taxonomy" id="2975601"/>
    <lineage>
        <taxon>Bacteria</taxon>
        <taxon>Pseudomonadati</taxon>
        <taxon>Pseudomonadota</taxon>
        <taxon>Betaproteobacteria</taxon>
        <taxon>Nitrosomonadales</taxon>
        <taxon>Sterolibacteriaceae</taxon>
        <taxon>Candidatus Nitricoxidivorans</taxon>
    </lineage>
</organism>
<dbReference type="GO" id="GO:0017057">
    <property type="term" value="F:6-phosphogluconolactonase activity"/>
    <property type="evidence" value="ECO:0007669"/>
    <property type="project" value="UniProtKB-UniRule"/>
</dbReference>
<dbReference type="InterPro" id="IPR006148">
    <property type="entry name" value="Glc/Gal-6P_isomerase"/>
</dbReference>
<dbReference type="NCBIfam" id="TIGR01198">
    <property type="entry name" value="pgl"/>
    <property type="match status" value="1"/>
</dbReference>
<feature type="domain" description="Glucosamine/galactosamine-6-phosphate isomerase" evidence="8">
    <location>
        <begin position="15"/>
        <end position="221"/>
    </location>
</feature>
<comment type="pathway">
    <text evidence="3 7">Carbohydrate degradation; pentose phosphate pathway; D-ribulose 5-phosphate from D-glucose 6-phosphate (oxidative stage): step 2/3.</text>
</comment>
<dbReference type="PANTHER" id="PTHR11054:SF0">
    <property type="entry name" value="6-PHOSPHOGLUCONOLACTONASE"/>
    <property type="match status" value="1"/>
</dbReference>
<evidence type="ECO:0000256" key="4">
    <source>
        <dbReference type="ARBA" id="ARBA00010662"/>
    </source>
</evidence>
<dbReference type="CDD" id="cd01400">
    <property type="entry name" value="6PGL"/>
    <property type="match status" value="1"/>
</dbReference>
<evidence type="ECO:0000256" key="2">
    <source>
        <dbReference type="ARBA" id="ARBA00002681"/>
    </source>
</evidence>
<gene>
    <name evidence="7 9" type="primary">pgl</name>
    <name evidence="9" type="ORF">OHM77_02570</name>
</gene>